<sequence>KVIATKDTQIEELKDSHTTAASGLTQLKTEVIAANEKVAKIENELTEAKKDVVTKDVQIKKLEDDHAIVLSTQERQLDHLATELKSSNQQIALLEEKQKTLNARIFELTEKATENTKIAEKESNILNKRIEELTQRIAAEETSTKSIITEKENLAVALATADASHMSAKKDKDALLKVKADLEAAADVMTAEIKTLKEEKQIFVLEQSSKTAAWDKEKEALSVAVNDKTLQLEALKQDLAAEITKKKNAIETLEKEKLELTVQLGTASDAKKMVDDELETLAEVRDDLSERLAMMETELSQSQDELRKANSDLNEAKVELGQTKNELDQTKNEMGQTKGELDQKKNELADLIQTQAAEVKVDTGGPTINTTVVPVDDDEYDDSNETNSVRTIRKKRNKKKKHPATPVSATA</sequence>
<proteinExistence type="predicted"/>
<name>A0AAD4D0Q6_9FUNG</name>
<comment type="caution">
    <text evidence="3">The sequence shown here is derived from an EMBL/GenBank/DDBJ whole genome shotgun (WGS) entry which is preliminary data.</text>
</comment>
<feature type="compositionally biased region" description="Acidic residues" evidence="2">
    <location>
        <begin position="375"/>
        <end position="384"/>
    </location>
</feature>
<reference evidence="3" key="1">
    <citation type="journal article" date="2020" name="Fungal Divers.">
        <title>Resolving the Mortierellaceae phylogeny through synthesis of multi-gene phylogenetics and phylogenomics.</title>
        <authorList>
            <person name="Vandepol N."/>
            <person name="Liber J."/>
            <person name="Desiro A."/>
            <person name="Na H."/>
            <person name="Kennedy M."/>
            <person name="Barry K."/>
            <person name="Grigoriev I.V."/>
            <person name="Miller A.N."/>
            <person name="O'Donnell K."/>
            <person name="Stajich J.E."/>
            <person name="Bonito G."/>
        </authorList>
    </citation>
    <scope>NUCLEOTIDE SEQUENCE</scope>
    <source>
        <strain evidence="3">NRRL 28262</strain>
    </source>
</reference>
<feature type="coiled-coil region" evidence="1">
    <location>
        <begin position="179"/>
        <end position="354"/>
    </location>
</feature>
<organism evidence="3 4">
    <name type="scientific">Linnemannia exigua</name>
    <dbReference type="NCBI Taxonomy" id="604196"/>
    <lineage>
        <taxon>Eukaryota</taxon>
        <taxon>Fungi</taxon>
        <taxon>Fungi incertae sedis</taxon>
        <taxon>Mucoromycota</taxon>
        <taxon>Mortierellomycotina</taxon>
        <taxon>Mortierellomycetes</taxon>
        <taxon>Mortierellales</taxon>
        <taxon>Mortierellaceae</taxon>
        <taxon>Linnemannia</taxon>
    </lineage>
</organism>
<protein>
    <submittedName>
        <fullName evidence="3">Uncharacterized protein</fullName>
    </submittedName>
</protein>
<gene>
    <name evidence="3" type="ORF">BGZ95_007223</name>
</gene>
<feature type="compositionally biased region" description="Basic residues" evidence="2">
    <location>
        <begin position="391"/>
        <end position="403"/>
    </location>
</feature>
<dbReference type="EMBL" id="JAAAIL010003491">
    <property type="protein sequence ID" value="KAG0250345.1"/>
    <property type="molecule type" value="Genomic_DNA"/>
</dbReference>
<dbReference type="Proteomes" id="UP001194580">
    <property type="component" value="Unassembled WGS sequence"/>
</dbReference>
<feature type="non-terminal residue" evidence="3">
    <location>
        <position position="1"/>
    </location>
</feature>
<keyword evidence="4" id="KW-1185">Reference proteome</keyword>
<evidence type="ECO:0000313" key="4">
    <source>
        <dbReference type="Proteomes" id="UP001194580"/>
    </source>
</evidence>
<evidence type="ECO:0000256" key="1">
    <source>
        <dbReference type="SAM" id="Coils"/>
    </source>
</evidence>
<feature type="region of interest" description="Disordered" evidence="2">
    <location>
        <begin position="362"/>
        <end position="411"/>
    </location>
</feature>
<feature type="coiled-coil region" evidence="1">
    <location>
        <begin position="24"/>
        <end position="143"/>
    </location>
</feature>
<dbReference type="Gene3D" id="1.10.287.1490">
    <property type="match status" value="1"/>
</dbReference>
<accession>A0AAD4D0Q6</accession>
<keyword evidence="1" id="KW-0175">Coiled coil</keyword>
<evidence type="ECO:0000313" key="3">
    <source>
        <dbReference type="EMBL" id="KAG0250345.1"/>
    </source>
</evidence>
<dbReference type="AlphaFoldDB" id="A0AAD4D0Q6"/>
<evidence type="ECO:0000256" key="2">
    <source>
        <dbReference type="SAM" id="MobiDB-lite"/>
    </source>
</evidence>